<evidence type="ECO:0000313" key="4">
    <source>
        <dbReference type="Proteomes" id="UP000029453"/>
    </source>
</evidence>
<keyword evidence="4" id="KW-1185">Reference proteome</keyword>
<dbReference type="AlphaFoldDB" id="M9M1Q6"/>
<keyword evidence="1" id="KW-0175">Coiled coil</keyword>
<feature type="coiled-coil region" evidence="1">
    <location>
        <begin position="49"/>
        <end position="101"/>
    </location>
</feature>
<name>M9M1Q6_PAEPP</name>
<dbReference type="Proteomes" id="UP000029453">
    <property type="component" value="Unassembled WGS sequence"/>
</dbReference>
<dbReference type="OrthoDB" id="8451383at2"/>
<proteinExistence type="predicted"/>
<feature type="coiled-coil region" evidence="1">
    <location>
        <begin position="160"/>
        <end position="204"/>
    </location>
</feature>
<evidence type="ECO:0000313" key="3">
    <source>
        <dbReference type="EMBL" id="GAC42869.1"/>
    </source>
</evidence>
<dbReference type="EMBL" id="BALG01000157">
    <property type="protein sequence ID" value="GAC42869.1"/>
    <property type="molecule type" value="Genomic_DNA"/>
</dbReference>
<feature type="region of interest" description="Disordered" evidence="2">
    <location>
        <begin position="859"/>
        <end position="879"/>
    </location>
</feature>
<gene>
    <name evidence="3" type="ORF">PPOP_2230</name>
</gene>
<evidence type="ECO:0000256" key="1">
    <source>
        <dbReference type="SAM" id="Coils"/>
    </source>
</evidence>
<feature type="region of interest" description="Disordered" evidence="2">
    <location>
        <begin position="1142"/>
        <end position="1162"/>
    </location>
</feature>
<comment type="caution">
    <text evidence="3">The sequence shown here is derived from an EMBL/GenBank/DDBJ whole genome shotgun (WGS) entry which is preliminary data.</text>
</comment>
<evidence type="ECO:0000256" key="2">
    <source>
        <dbReference type="SAM" id="MobiDB-lite"/>
    </source>
</evidence>
<protein>
    <submittedName>
        <fullName evidence="3">Uncharacterized protein</fullName>
    </submittedName>
</protein>
<feature type="coiled-coil region" evidence="1">
    <location>
        <begin position="756"/>
        <end position="783"/>
    </location>
</feature>
<dbReference type="RefSeq" id="WP_006286376.1">
    <property type="nucleotide sequence ID" value="NZ_BALG01000157.1"/>
</dbReference>
<sequence length="1162" mass="132529">MNRKMSLKKFRKISLIVLTSFNLIVTEIYVPSPLYAEGQPPTAEFVSLLSKGEEQLQALKQEKQTKLEEQQKKLVEEERMLAEEIEEAKELREQIMKETMENNNGYIVGKISDVNLLSQMLQGRYPKGRGSDRRVKQQIQAIREGQKQVDASKKRIAEIAARYDQQMTAIEQKQAQHQAQQQTLQNKQQELLQVEKKAAQADGQAKQQRIEIYEHKIQPVTDALHSMIQDLESSITLIASELSTPANDHLKTMVLSLHAMVNYRNIERMMYKLETLMGDVPPEIIEDGSTVFLQPFQAKQRNLHSQMNKIVTQLVTINQEHVEPILQFLQGFPIEELTVEELSVFEDLLLAIITQQNAKKMKEIQQQLKKAEEREQEAYHRVGHSDRSRVEQQRLDGEVLLVDQFASWSEQGEEHKAAQRRAEAKTKQLIQVLKNPHRLSYHSLWLAIHPEQGTTLPSAQKTETNQAKQRLYTTVEQANHYASMAVDLGKQMKMIVEGVQGEHARKIAKEPTFAKFFTELGNSLSELIQHPIQSLNSIWEDNKQVVQAVENSLQASLFGPGEAETNAHIRQQVDKQGVLRTMVSLAQLMEQIGSGITVSDWVGQEQLLAALDQAAGTEEERAAYWSNLETAAENVIQVKQAKENINGQRQAFRHIFLPTVEMMEHNLFDSPGWQAQILDTMKYVLFIFLATDPIGGFVPISPEDGMILGVKAISRKIGILSKTTTKLEMIKDSAVEAEEAAGKQIRKEIYKEESAVEAEETAAKQIREEIDKEESTVEEREIQVCRPCGPGGRAKRSIECCETEPQPGISTSTEQSELDDNIPTLTEEEIAVMEGREQQSQPGTRTASEQSELEQIIPEAQNAGGAATRNERTRQMDADESAPISNVGYSFENGDLIYGLSEPRSRFIRKINKEFSLTKASTSAIVIDQYNNAVMLEISDRQIPLLKKYFSKESEDDLKKLAKKLKVPKDLEQELSKSSRGHYPLWNDYFNNEKFNIPAIFEETAREYDSDVYHQLILGSDIVPLQSKLLWKRGSKHGIEIAATNQRTKIHFILDDLDMEKVVTKEELTPETPRGGQSITASELRCVYRNRERLKGRFIFYREGERLNQAPWEENPGLWSKYEEKLKEKELKGRAIKENEMLKEKGSKESKAWKDRLRSLFP</sequence>
<reference evidence="3 4" key="1">
    <citation type="submission" date="2012-10" db="EMBL/GenBank/DDBJ databases">
        <title>Draft Genome Sequence of Paenibacillus popilliae ATCC 14706T.</title>
        <authorList>
            <person name="Iiyama K."/>
            <person name="Mori K."/>
            <person name="Mon H."/>
            <person name="Chieda Y."/>
            <person name="Lee J.M."/>
            <person name="Kusakabe T."/>
            <person name="Tashiro K."/>
            <person name="Asano S."/>
            <person name="Yasunaga-Aoki C."/>
            <person name="Shimizu S."/>
        </authorList>
    </citation>
    <scope>NUCLEOTIDE SEQUENCE [LARGE SCALE GENOMIC DNA]</scope>
    <source>
        <strain evidence="3 4">ATCC 14706</strain>
    </source>
</reference>
<accession>M9M1Q6</accession>
<feature type="coiled-coil region" evidence="1">
    <location>
        <begin position="354"/>
        <end position="381"/>
    </location>
</feature>
<organism evidence="3 4">
    <name type="scientific">Paenibacillus popilliae ATCC 14706</name>
    <dbReference type="NCBI Taxonomy" id="1212764"/>
    <lineage>
        <taxon>Bacteria</taxon>
        <taxon>Bacillati</taxon>
        <taxon>Bacillota</taxon>
        <taxon>Bacilli</taxon>
        <taxon>Bacillales</taxon>
        <taxon>Paenibacillaceae</taxon>
        <taxon>Paenibacillus</taxon>
    </lineage>
</organism>